<keyword evidence="2 4" id="KW-0560">Oxidoreductase</keyword>
<evidence type="ECO:0000256" key="6">
    <source>
        <dbReference type="PIRSR" id="PIRSR000102-2"/>
    </source>
</evidence>
<dbReference type="STRING" id="54.SAMN02745121_07784"/>
<comment type="similarity">
    <text evidence="4">Belongs to the LDH/MDH superfamily. MDH type 3 family.</text>
</comment>
<dbReference type="InterPro" id="IPR015955">
    <property type="entry name" value="Lactate_DH/Glyco_Ohase_4_C"/>
</dbReference>
<dbReference type="FunFam" id="3.40.50.720:FF:000018">
    <property type="entry name" value="Malate dehydrogenase"/>
    <property type="match status" value="1"/>
</dbReference>
<evidence type="ECO:0000259" key="8">
    <source>
        <dbReference type="Pfam" id="PF00056"/>
    </source>
</evidence>
<evidence type="ECO:0000313" key="10">
    <source>
        <dbReference type="EMBL" id="SFF25844.1"/>
    </source>
</evidence>
<dbReference type="GO" id="GO:0006099">
    <property type="term" value="P:tricarboxylic acid cycle"/>
    <property type="evidence" value="ECO:0007669"/>
    <property type="project" value="UniProtKB-UniRule"/>
</dbReference>
<feature type="binding site" evidence="4 7">
    <location>
        <position position="35"/>
    </location>
    <ligand>
        <name>NAD(+)</name>
        <dbReference type="ChEBI" id="CHEBI:57540"/>
    </ligand>
</feature>
<evidence type="ECO:0000259" key="9">
    <source>
        <dbReference type="Pfam" id="PF02866"/>
    </source>
</evidence>
<evidence type="ECO:0000256" key="2">
    <source>
        <dbReference type="ARBA" id="ARBA00023002"/>
    </source>
</evidence>
<dbReference type="PANTHER" id="PTHR43128">
    <property type="entry name" value="L-2-HYDROXYCARBOXYLATE DEHYDROGENASE (NAD(P)(+))"/>
    <property type="match status" value="1"/>
</dbReference>
<reference evidence="11" key="1">
    <citation type="submission" date="2016-10" db="EMBL/GenBank/DDBJ databases">
        <authorList>
            <person name="Varghese N."/>
            <person name="Submissions S."/>
        </authorList>
    </citation>
    <scope>NUCLEOTIDE SEQUENCE [LARGE SCALE GENOMIC DNA]</scope>
    <source>
        <strain evidence="11">ATCC 25963</strain>
    </source>
</reference>
<proteinExistence type="inferred from homology"/>
<dbReference type="RefSeq" id="WP_096333409.1">
    <property type="nucleotide sequence ID" value="NZ_FOMX01000039.1"/>
</dbReference>
<feature type="active site" description="Proton acceptor" evidence="4 5">
    <location>
        <position position="183"/>
    </location>
</feature>
<dbReference type="HAMAP" id="MF_00487">
    <property type="entry name" value="Malate_dehydrog_3"/>
    <property type="match status" value="1"/>
</dbReference>
<evidence type="ECO:0000256" key="7">
    <source>
        <dbReference type="PIRSR" id="PIRSR000102-3"/>
    </source>
</evidence>
<dbReference type="GO" id="GO:0030060">
    <property type="term" value="F:L-malate dehydrogenase (NAD+) activity"/>
    <property type="evidence" value="ECO:0007669"/>
    <property type="project" value="UniProtKB-UniRule"/>
</dbReference>
<feature type="binding site" evidence="4 6">
    <location>
        <position position="84"/>
    </location>
    <ligand>
        <name>substrate</name>
    </ligand>
</feature>
<dbReference type="GO" id="GO:0004459">
    <property type="term" value="F:L-lactate dehydrogenase (NAD+) activity"/>
    <property type="evidence" value="ECO:0007669"/>
    <property type="project" value="TreeGrafter"/>
</dbReference>
<evidence type="ECO:0000313" key="11">
    <source>
        <dbReference type="Proteomes" id="UP000199400"/>
    </source>
</evidence>
<comment type="catalytic activity">
    <reaction evidence="4">
        <text>(S)-malate + NAD(+) = oxaloacetate + NADH + H(+)</text>
        <dbReference type="Rhea" id="RHEA:21432"/>
        <dbReference type="ChEBI" id="CHEBI:15378"/>
        <dbReference type="ChEBI" id="CHEBI:15589"/>
        <dbReference type="ChEBI" id="CHEBI:16452"/>
        <dbReference type="ChEBI" id="CHEBI:57540"/>
        <dbReference type="ChEBI" id="CHEBI:57945"/>
        <dbReference type="EC" id="1.1.1.37"/>
    </reaction>
</comment>
<gene>
    <name evidence="4" type="primary">mdh</name>
    <name evidence="10" type="ORF">SAMN02745121_07784</name>
</gene>
<dbReference type="SUPFAM" id="SSF56327">
    <property type="entry name" value="LDH C-terminal domain-like"/>
    <property type="match status" value="1"/>
</dbReference>
<dbReference type="CDD" id="cd01339">
    <property type="entry name" value="LDH-like_MDH"/>
    <property type="match status" value="1"/>
</dbReference>
<dbReference type="GO" id="GO:0006089">
    <property type="term" value="P:lactate metabolic process"/>
    <property type="evidence" value="ECO:0007669"/>
    <property type="project" value="TreeGrafter"/>
</dbReference>
<evidence type="ECO:0000256" key="5">
    <source>
        <dbReference type="PIRSR" id="PIRSR000102-1"/>
    </source>
</evidence>
<comment type="function">
    <text evidence="4">Catalyzes the reversible oxidation of malate to oxaloacetate.</text>
</comment>
<feature type="binding site" evidence="4 7">
    <location>
        <position position="103"/>
    </location>
    <ligand>
        <name>NAD(+)</name>
        <dbReference type="ChEBI" id="CHEBI:57540"/>
    </ligand>
</feature>
<feature type="domain" description="Lactate/malate dehydrogenase N-terminal" evidence="8">
    <location>
        <begin position="6"/>
        <end position="150"/>
    </location>
</feature>
<sequence length="321" mass="33865">MSRRNKITIVGAGNVGATAAHWAAQKHLGDIVLVDIVQGVPQGKALDLAEAAPVMGFDLKIVGTNGYDETADSDVVVITAGVPRKKDPVTGKFTSRDELVEINRKIVGGVTREIASRSPNAVLICVSNPLDAMCHVMYAESGFPKERVIGMAGVLDTARYKYFISEALNVSVDDIHGMVLGGHGDTMVPLPSHTSVAGIPLTELLPQDKIDAIIQRTRGGGGEIVGLLGYSGYYAPAAASVAMVEAIVRDRKRVLPCAALLSGEYGYKDLFIGVPCVLGKGGVEKVIEMKLGDKEKGMLEISANAVRELVALLPYGKGQAT</sequence>
<dbReference type="PANTHER" id="PTHR43128:SF16">
    <property type="entry name" value="L-LACTATE DEHYDROGENASE"/>
    <property type="match status" value="1"/>
</dbReference>
<dbReference type="FunFam" id="3.90.110.10:FF:000004">
    <property type="entry name" value="Malate dehydrogenase"/>
    <property type="match status" value="1"/>
</dbReference>
<dbReference type="PIRSF" id="PIRSF000102">
    <property type="entry name" value="Lac_mal_DH"/>
    <property type="match status" value="1"/>
</dbReference>
<evidence type="ECO:0000256" key="3">
    <source>
        <dbReference type="ARBA" id="ARBA00023027"/>
    </source>
</evidence>
<feature type="binding site" evidence="4 7">
    <location>
        <begin position="11"/>
        <end position="16"/>
    </location>
    <ligand>
        <name>NAD(+)</name>
        <dbReference type="ChEBI" id="CHEBI:57540"/>
    </ligand>
</feature>
<dbReference type="Gene3D" id="3.90.110.10">
    <property type="entry name" value="Lactate dehydrogenase/glycoside hydrolase, family 4, C-terminal"/>
    <property type="match status" value="1"/>
</dbReference>
<dbReference type="Gene3D" id="3.40.50.720">
    <property type="entry name" value="NAD(P)-binding Rossmann-like Domain"/>
    <property type="match status" value="1"/>
</dbReference>
<protein>
    <recommendedName>
        <fullName evidence="4">Malate dehydrogenase</fullName>
        <ecNumber evidence="4">1.1.1.37</ecNumber>
    </recommendedName>
</protein>
<dbReference type="InterPro" id="IPR011275">
    <property type="entry name" value="Malate_DH_type3"/>
</dbReference>
<keyword evidence="3 4" id="KW-0520">NAD</keyword>
<dbReference type="OrthoDB" id="9802969at2"/>
<feature type="binding site" evidence="4 6">
    <location>
        <position position="159"/>
    </location>
    <ligand>
        <name>substrate</name>
    </ligand>
</feature>
<dbReference type="PRINTS" id="PR00086">
    <property type="entry name" value="LLDHDRGNASE"/>
</dbReference>
<accession>A0A1I2H6M4</accession>
<evidence type="ECO:0000256" key="4">
    <source>
        <dbReference type="HAMAP-Rule" id="MF_00487"/>
    </source>
</evidence>
<evidence type="ECO:0000256" key="1">
    <source>
        <dbReference type="ARBA" id="ARBA00022532"/>
    </source>
</evidence>
<keyword evidence="11" id="KW-1185">Reference proteome</keyword>
<dbReference type="EC" id="1.1.1.37" evidence="4"/>
<dbReference type="InterPro" id="IPR036291">
    <property type="entry name" value="NAD(P)-bd_dom_sf"/>
</dbReference>
<name>A0A1I2H6M4_9BACT</name>
<dbReference type="InterPro" id="IPR022383">
    <property type="entry name" value="Lactate/malate_DH_C"/>
</dbReference>
<keyword evidence="1 4" id="KW-0816">Tricarboxylic acid cycle</keyword>
<dbReference type="InterPro" id="IPR001557">
    <property type="entry name" value="L-lactate/malate_DH"/>
</dbReference>
<feature type="binding site" evidence="4 7">
    <location>
        <begin position="126"/>
        <end position="128"/>
    </location>
    <ligand>
        <name>NAD(+)</name>
        <dbReference type="ChEBI" id="CHEBI:57540"/>
    </ligand>
</feature>
<feature type="domain" description="Lactate/malate dehydrogenase C-terminal" evidence="9">
    <location>
        <begin position="155"/>
        <end position="306"/>
    </location>
</feature>
<dbReference type="AlphaFoldDB" id="A0A1I2H6M4"/>
<dbReference type="Pfam" id="PF02866">
    <property type="entry name" value="Ldh_1_C"/>
    <property type="match status" value="1"/>
</dbReference>
<organism evidence="10 11">
    <name type="scientific">Nannocystis exedens</name>
    <dbReference type="NCBI Taxonomy" id="54"/>
    <lineage>
        <taxon>Bacteria</taxon>
        <taxon>Pseudomonadati</taxon>
        <taxon>Myxococcota</taxon>
        <taxon>Polyangia</taxon>
        <taxon>Nannocystales</taxon>
        <taxon>Nannocystaceae</taxon>
        <taxon>Nannocystis</taxon>
    </lineage>
</organism>
<dbReference type="InterPro" id="IPR001236">
    <property type="entry name" value="Lactate/malate_DH_N"/>
</dbReference>
<feature type="binding site" evidence="4 6">
    <location>
        <position position="96"/>
    </location>
    <ligand>
        <name>substrate</name>
    </ligand>
</feature>
<dbReference type="Proteomes" id="UP000199400">
    <property type="component" value="Unassembled WGS sequence"/>
</dbReference>
<feature type="binding site" evidence="4 6">
    <location>
        <position position="128"/>
    </location>
    <ligand>
        <name>substrate</name>
    </ligand>
</feature>
<dbReference type="Pfam" id="PF00056">
    <property type="entry name" value="Ldh_1_N"/>
    <property type="match status" value="1"/>
</dbReference>
<dbReference type="NCBIfam" id="TIGR01763">
    <property type="entry name" value="MalateDH_bact"/>
    <property type="match status" value="1"/>
</dbReference>
<dbReference type="EMBL" id="FOMX01000039">
    <property type="protein sequence ID" value="SFF25844.1"/>
    <property type="molecule type" value="Genomic_DNA"/>
</dbReference>
<dbReference type="NCBIfam" id="NF004863">
    <property type="entry name" value="PRK06223.1"/>
    <property type="match status" value="1"/>
</dbReference>
<dbReference type="SUPFAM" id="SSF51735">
    <property type="entry name" value="NAD(P)-binding Rossmann-fold domains"/>
    <property type="match status" value="1"/>
</dbReference>